<feature type="domain" description="PucR C-terminal helix-turn-helix" evidence="1">
    <location>
        <begin position="344"/>
        <end position="402"/>
    </location>
</feature>
<evidence type="ECO:0000313" key="3">
    <source>
        <dbReference type="EMBL" id="MVU75897.1"/>
    </source>
</evidence>
<protein>
    <submittedName>
        <fullName evidence="3">PucR family transcriptional regulator</fullName>
    </submittedName>
</protein>
<gene>
    <name evidence="3" type="ORF">GPX89_01405</name>
</gene>
<sequence length="421" mass="46007">MLALVPALGDDSPILARLMPRLPEIAAGVFEAALNAVPGLENLPEDHFADVMPSLLAGAVAFIRAIEERRGITTEEVSEYVVPVVERHAEDRIPLRQLMTGLFGGARYLWDEIAAAAQPHELPDVVAVGRGMLEALMHITITISEVHSDVEQSIYTVEREARRALCSALLRGAPVEELAARADTALAERYDVLTFHLRPDPLILVADTMVTRRRIRQFQQALDALLGTTVLNTFDGSNGIALLPSRSRPLTEIGEGPFKRLAASLADQFGVDVFVAECPGIPRADLPAAARQSTDLAELARLLGRPTGVYRLDDLLLEYQLTRPGPARDRLAERIAPILHHPHLFETLDAHIRHGSADRKAAAAVVHVHPNTFSYRLRRVAELTGLDPSDPNDSRLLAAALTIHHLYPTPAVPESDDEAVM</sequence>
<dbReference type="InterPro" id="IPR025751">
    <property type="entry name" value="RsbRD_N_dom"/>
</dbReference>
<dbReference type="AlphaFoldDB" id="A0A7K1UNJ4"/>
<dbReference type="Pfam" id="PF13556">
    <property type="entry name" value="HTH_30"/>
    <property type="match status" value="1"/>
</dbReference>
<dbReference type="InterPro" id="IPR051448">
    <property type="entry name" value="CdaR-like_regulators"/>
</dbReference>
<evidence type="ECO:0000259" key="2">
    <source>
        <dbReference type="Pfam" id="PF14361"/>
    </source>
</evidence>
<accession>A0A7K1UNJ4</accession>
<dbReference type="InterPro" id="IPR025736">
    <property type="entry name" value="PucR_C-HTH_dom"/>
</dbReference>
<dbReference type="EMBL" id="WRPP01000001">
    <property type="protein sequence ID" value="MVU75897.1"/>
    <property type="molecule type" value="Genomic_DNA"/>
</dbReference>
<evidence type="ECO:0000259" key="1">
    <source>
        <dbReference type="Pfam" id="PF13556"/>
    </source>
</evidence>
<dbReference type="PANTHER" id="PTHR33744">
    <property type="entry name" value="CARBOHYDRATE DIACID REGULATOR"/>
    <property type="match status" value="1"/>
</dbReference>
<dbReference type="Proteomes" id="UP000466794">
    <property type="component" value="Unassembled WGS sequence"/>
</dbReference>
<proteinExistence type="predicted"/>
<dbReference type="InterPro" id="IPR042070">
    <property type="entry name" value="PucR_C-HTH_sf"/>
</dbReference>
<feature type="domain" description="RsbT co-antagonist protein RsbRD N-terminal" evidence="2">
    <location>
        <begin position="23"/>
        <end position="162"/>
    </location>
</feature>
<dbReference type="Pfam" id="PF14361">
    <property type="entry name" value="RsbRD_N"/>
    <property type="match status" value="1"/>
</dbReference>
<dbReference type="PANTHER" id="PTHR33744:SF7">
    <property type="entry name" value="PUCR FAMILY TRANSCRIPTIONAL REGULATOR"/>
    <property type="match status" value="1"/>
</dbReference>
<name>A0A7K1UNJ4_9NOCA</name>
<comment type="caution">
    <text evidence="3">The sequence shown here is derived from an EMBL/GenBank/DDBJ whole genome shotgun (WGS) entry which is preliminary data.</text>
</comment>
<organism evidence="3 4">
    <name type="scientific">Nocardia terrae</name>
    <dbReference type="NCBI Taxonomy" id="2675851"/>
    <lineage>
        <taxon>Bacteria</taxon>
        <taxon>Bacillati</taxon>
        <taxon>Actinomycetota</taxon>
        <taxon>Actinomycetes</taxon>
        <taxon>Mycobacteriales</taxon>
        <taxon>Nocardiaceae</taxon>
        <taxon>Nocardia</taxon>
    </lineage>
</organism>
<evidence type="ECO:0000313" key="4">
    <source>
        <dbReference type="Proteomes" id="UP000466794"/>
    </source>
</evidence>
<reference evidence="3 4" key="1">
    <citation type="submission" date="2019-12" db="EMBL/GenBank/DDBJ databases">
        <title>Nocardia sp. nov. ET3-3 isolated from soil.</title>
        <authorList>
            <person name="Kanchanasin P."/>
            <person name="Tanasupawat S."/>
            <person name="Yuki M."/>
            <person name="Kudo T."/>
        </authorList>
    </citation>
    <scope>NUCLEOTIDE SEQUENCE [LARGE SCALE GENOMIC DNA]</scope>
    <source>
        <strain evidence="3 4">ET3-3</strain>
    </source>
</reference>
<keyword evidence="4" id="KW-1185">Reference proteome</keyword>
<dbReference type="RefSeq" id="WP_157354672.1">
    <property type="nucleotide sequence ID" value="NZ_WRPP01000001.1"/>
</dbReference>
<dbReference type="Gene3D" id="1.10.10.2840">
    <property type="entry name" value="PucR C-terminal helix-turn-helix domain"/>
    <property type="match status" value="1"/>
</dbReference>